<comment type="caution">
    <text evidence="1">The sequence shown here is derived from an EMBL/GenBank/DDBJ whole genome shotgun (WGS) entry which is preliminary data.</text>
</comment>
<gene>
    <name evidence="1" type="ORF">PSYPI_40354</name>
</gene>
<name>F3GMB0_PSESJ</name>
<evidence type="ECO:0000313" key="1">
    <source>
        <dbReference type="EMBL" id="EGH48213.1"/>
    </source>
</evidence>
<proteinExistence type="predicted"/>
<sequence length="33" mass="3808">NTIEGFLYSKYLKTLQVRAKDLASRLLDEALTH</sequence>
<feature type="non-terminal residue" evidence="1">
    <location>
        <position position="1"/>
    </location>
</feature>
<protein>
    <submittedName>
        <fullName evidence="1">Uncharacterized protein</fullName>
    </submittedName>
</protein>
<reference evidence="1 2" key="1">
    <citation type="journal article" date="2011" name="PLoS Pathog.">
        <title>Dynamic evolution of pathogenicity revealed by sequencing and comparative genomics of 19 Pseudomonas syringae isolates.</title>
        <authorList>
            <person name="Baltrus D.A."/>
            <person name="Nishimura M.T."/>
            <person name="Romanchuk A."/>
            <person name="Chang J.H."/>
            <person name="Mukhtar M.S."/>
            <person name="Cherkis K."/>
            <person name="Roach J."/>
            <person name="Grant S.R."/>
            <person name="Jones C.D."/>
            <person name="Dangl J.L."/>
        </authorList>
    </citation>
    <scope>NUCLEOTIDE SEQUENCE [LARGE SCALE GENOMIC DNA]</scope>
    <source>
        <strain evidence="1 2">1704B</strain>
    </source>
</reference>
<dbReference type="AlphaFoldDB" id="F3GMB0"/>
<organism evidence="1 2">
    <name type="scientific">Pseudomonas syringae pv. pisi str. 1704B</name>
    <dbReference type="NCBI Taxonomy" id="629263"/>
    <lineage>
        <taxon>Bacteria</taxon>
        <taxon>Pseudomonadati</taxon>
        <taxon>Pseudomonadota</taxon>
        <taxon>Gammaproteobacteria</taxon>
        <taxon>Pseudomonadales</taxon>
        <taxon>Pseudomonadaceae</taxon>
        <taxon>Pseudomonas</taxon>
        <taxon>Pseudomonas syringae</taxon>
    </lineage>
</organism>
<dbReference type="Proteomes" id="UP000004986">
    <property type="component" value="Unassembled WGS sequence"/>
</dbReference>
<dbReference type="HOGENOM" id="CLU_3378986_0_0_6"/>
<evidence type="ECO:0000313" key="2">
    <source>
        <dbReference type="Proteomes" id="UP000004986"/>
    </source>
</evidence>
<dbReference type="EMBL" id="AEAI01002904">
    <property type="protein sequence ID" value="EGH48213.1"/>
    <property type="molecule type" value="Genomic_DNA"/>
</dbReference>
<keyword evidence="2" id="KW-1185">Reference proteome</keyword>
<accession>F3GMB0</accession>